<evidence type="ECO:0000313" key="1">
    <source>
        <dbReference type="EMBL" id="MEQ2231257.1"/>
    </source>
</evidence>
<gene>
    <name evidence="1" type="ORF">ILYODFUR_037654</name>
</gene>
<proteinExistence type="predicted"/>
<organism evidence="1 2">
    <name type="scientific">Ilyodon furcidens</name>
    <name type="common">goldbreast splitfin</name>
    <dbReference type="NCBI Taxonomy" id="33524"/>
    <lineage>
        <taxon>Eukaryota</taxon>
        <taxon>Metazoa</taxon>
        <taxon>Chordata</taxon>
        <taxon>Craniata</taxon>
        <taxon>Vertebrata</taxon>
        <taxon>Euteleostomi</taxon>
        <taxon>Actinopterygii</taxon>
        <taxon>Neopterygii</taxon>
        <taxon>Teleostei</taxon>
        <taxon>Neoteleostei</taxon>
        <taxon>Acanthomorphata</taxon>
        <taxon>Ovalentaria</taxon>
        <taxon>Atherinomorphae</taxon>
        <taxon>Cyprinodontiformes</taxon>
        <taxon>Goodeidae</taxon>
        <taxon>Ilyodon</taxon>
    </lineage>
</organism>
<comment type="caution">
    <text evidence="1">The sequence shown here is derived from an EMBL/GenBank/DDBJ whole genome shotgun (WGS) entry which is preliminary data.</text>
</comment>
<reference evidence="1 2" key="1">
    <citation type="submission" date="2021-06" db="EMBL/GenBank/DDBJ databases">
        <authorList>
            <person name="Palmer J.M."/>
        </authorList>
    </citation>
    <scope>NUCLEOTIDE SEQUENCE [LARGE SCALE GENOMIC DNA]</scope>
    <source>
        <strain evidence="2">if_2019</strain>
        <tissue evidence="1">Muscle</tissue>
    </source>
</reference>
<protein>
    <submittedName>
        <fullName evidence="1">Uncharacterized protein</fullName>
    </submittedName>
</protein>
<sequence length="102" mass="12072">MRYFNMPCITLKEISVLLEEFWRGIWDRPGAFQFWKYVQIVIKSILGIDVCLEPSVYILGNVSRDVVDKDCKYLLRVLLLIAKKCKHLLVESTFSQYHAMER</sequence>
<dbReference type="Proteomes" id="UP001482620">
    <property type="component" value="Unassembled WGS sequence"/>
</dbReference>
<dbReference type="EMBL" id="JAHRIQ010031670">
    <property type="protein sequence ID" value="MEQ2231257.1"/>
    <property type="molecule type" value="Genomic_DNA"/>
</dbReference>
<name>A0ABV0TEE9_9TELE</name>
<keyword evidence="2" id="KW-1185">Reference proteome</keyword>
<evidence type="ECO:0000313" key="2">
    <source>
        <dbReference type="Proteomes" id="UP001482620"/>
    </source>
</evidence>
<accession>A0ABV0TEE9</accession>